<accession>A0A432GJI1</accession>
<dbReference type="InterPro" id="IPR050266">
    <property type="entry name" value="AB_hydrolase_sf"/>
</dbReference>
<dbReference type="AlphaFoldDB" id="A0A432GJI1"/>
<comment type="similarity">
    <text evidence="1">Belongs to the AB hydrolase superfamily.</text>
</comment>
<sequence>MNNMNNRLTQPTPEVPEELEIQTSTLRLVAKCWGKPEGLPVLALHGWLDNAATFDHLAPFLPEFRLVSLDLPGHGFSDHRPSGTSYHFTDMVVDVLEVAEVLKWDHFSLLGHSMGAGIASYLAGTIPEKIKYLMLIEGLGSIVQAPEKMPENLREATSQWLRRSDKKLPLYPNMETAIKVRHNTGSIAVSSVRTLVARGLRIVDGGFTWRSDPSLKIRSRHYLIKEQACAFLQKISAPVLLIEAKNEKKDQWNELMQELIPHVKNLQHRIITGDHHLHLDNPESVADVIHEFLNDFSENS</sequence>
<organism evidence="5 7">
    <name type="scientific">SAR324 cluster bacterium</name>
    <dbReference type="NCBI Taxonomy" id="2024889"/>
    <lineage>
        <taxon>Bacteria</taxon>
        <taxon>Deltaproteobacteria</taxon>
        <taxon>SAR324 cluster</taxon>
    </lineage>
</organism>
<dbReference type="Proteomes" id="UP000287917">
    <property type="component" value="Unassembled WGS sequence"/>
</dbReference>
<name>A0A432GJI1_9DELT</name>
<proteinExistence type="inferred from homology"/>
<dbReference type="EMBL" id="QNZL01000295">
    <property type="protein sequence ID" value="RTZ76925.1"/>
    <property type="molecule type" value="Genomic_DNA"/>
</dbReference>
<evidence type="ECO:0000259" key="3">
    <source>
        <dbReference type="Pfam" id="PF00561"/>
    </source>
</evidence>
<feature type="domain" description="AB hydrolase-1" evidence="3">
    <location>
        <begin position="40"/>
        <end position="149"/>
    </location>
</feature>
<evidence type="ECO:0000313" key="7">
    <source>
        <dbReference type="Proteomes" id="UP000287917"/>
    </source>
</evidence>
<evidence type="ECO:0000256" key="1">
    <source>
        <dbReference type="ARBA" id="ARBA00008645"/>
    </source>
</evidence>
<keyword evidence="2 5" id="KW-0378">Hydrolase</keyword>
<evidence type="ECO:0000313" key="4">
    <source>
        <dbReference type="EMBL" id="RTZ76925.1"/>
    </source>
</evidence>
<reference evidence="6 7" key="1">
    <citation type="submission" date="2018-06" db="EMBL/GenBank/DDBJ databases">
        <title>Combined omics and stable isotope probing to characterize newly discovered Mariana Back-Arc vent microbial communities.</title>
        <authorList>
            <person name="Trembath-Reichert E."/>
            <person name="Huber J.A."/>
        </authorList>
    </citation>
    <scope>NUCLEOTIDE SEQUENCE [LARGE SCALE GENOMIC DNA]</scope>
    <source>
        <strain evidence="5">MAG 58</strain>
        <strain evidence="4">MAG 63_1</strain>
    </source>
</reference>
<comment type="caution">
    <text evidence="5">The sequence shown here is derived from an EMBL/GenBank/DDBJ whole genome shotgun (WGS) entry which is preliminary data.</text>
</comment>
<dbReference type="Pfam" id="PF00561">
    <property type="entry name" value="Abhydrolase_1"/>
    <property type="match status" value="1"/>
</dbReference>
<dbReference type="Gene3D" id="3.40.50.1820">
    <property type="entry name" value="alpha/beta hydrolase"/>
    <property type="match status" value="1"/>
</dbReference>
<dbReference type="SUPFAM" id="SSF53474">
    <property type="entry name" value="alpha/beta-Hydrolases"/>
    <property type="match status" value="1"/>
</dbReference>
<gene>
    <name evidence="5" type="ORF">DSY96_07890</name>
    <name evidence="4" type="ORF">DSY97_11055</name>
</gene>
<evidence type="ECO:0000256" key="2">
    <source>
        <dbReference type="ARBA" id="ARBA00022801"/>
    </source>
</evidence>
<dbReference type="GO" id="GO:0016020">
    <property type="term" value="C:membrane"/>
    <property type="evidence" value="ECO:0007669"/>
    <property type="project" value="TreeGrafter"/>
</dbReference>
<dbReference type="InterPro" id="IPR000073">
    <property type="entry name" value="AB_hydrolase_1"/>
</dbReference>
<protein>
    <submittedName>
        <fullName evidence="5">Alpha/beta hydrolase</fullName>
    </submittedName>
</protein>
<evidence type="ECO:0000313" key="5">
    <source>
        <dbReference type="EMBL" id="RTZ83451.1"/>
    </source>
</evidence>
<dbReference type="PRINTS" id="PR00111">
    <property type="entry name" value="ABHYDROLASE"/>
</dbReference>
<dbReference type="InterPro" id="IPR029058">
    <property type="entry name" value="AB_hydrolase_fold"/>
</dbReference>
<dbReference type="EMBL" id="QNZK01000276">
    <property type="protein sequence ID" value="RTZ83451.1"/>
    <property type="molecule type" value="Genomic_DNA"/>
</dbReference>
<dbReference type="Proteomes" id="UP000286801">
    <property type="component" value="Unassembled WGS sequence"/>
</dbReference>
<evidence type="ECO:0000313" key="6">
    <source>
        <dbReference type="Proteomes" id="UP000286801"/>
    </source>
</evidence>
<dbReference type="PANTHER" id="PTHR43798:SF14">
    <property type="entry name" value="SERINE HYDROLASE-LIKE PROTEIN DDB_G0286239"/>
    <property type="match status" value="1"/>
</dbReference>
<dbReference type="PANTHER" id="PTHR43798">
    <property type="entry name" value="MONOACYLGLYCEROL LIPASE"/>
    <property type="match status" value="1"/>
</dbReference>
<dbReference type="GO" id="GO:0016787">
    <property type="term" value="F:hydrolase activity"/>
    <property type="evidence" value="ECO:0007669"/>
    <property type="project" value="UniProtKB-KW"/>
</dbReference>